<proteinExistence type="predicted"/>
<dbReference type="Proteomes" id="UP000765509">
    <property type="component" value="Unassembled WGS sequence"/>
</dbReference>
<evidence type="ECO:0000313" key="2">
    <source>
        <dbReference type="EMBL" id="MBW0478623.1"/>
    </source>
</evidence>
<feature type="region of interest" description="Disordered" evidence="1">
    <location>
        <begin position="65"/>
        <end position="85"/>
    </location>
</feature>
<dbReference type="EMBL" id="AVOT02005253">
    <property type="protein sequence ID" value="MBW0478623.1"/>
    <property type="molecule type" value="Genomic_DNA"/>
</dbReference>
<comment type="caution">
    <text evidence="2">The sequence shown here is derived from an EMBL/GenBank/DDBJ whole genome shotgun (WGS) entry which is preliminary data.</text>
</comment>
<feature type="region of interest" description="Disordered" evidence="1">
    <location>
        <begin position="167"/>
        <end position="196"/>
    </location>
</feature>
<gene>
    <name evidence="2" type="ORF">O181_018338</name>
</gene>
<keyword evidence="3" id="KW-1185">Reference proteome</keyword>
<accession>A0A9Q3C7R6</accession>
<evidence type="ECO:0000256" key="1">
    <source>
        <dbReference type="SAM" id="MobiDB-lite"/>
    </source>
</evidence>
<dbReference type="AlphaFoldDB" id="A0A9Q3C7R6"/>
<evidence type="ECO:0000313" key="3">
    <source>
        <dbReference type="Proteomes" id="UP000765509"/>
    </source>
</evidence>
<protein>
    <submittedName>
        <fullName evidence="2">Uncharacterized protein</fullName>
    </submittedName>
</protein>
<name>A0A9Q3C7R6_9BASI</name>
<organism evidence="2 3">
    <name type="scientific">Austropuccinia psidii MF-1</name>
    <dbReference type="NCBI Taxonomy" id="1389203"/>
    <lineage>
        <taxon>Eukaryota</taxon>
        <taxon>Fungi</taxon>
        <taxon>Dikarya</taxon>
        <taxon>Basidiomycota</taxon>
        <taxon>Pucciniomycotina</taxon>
        <taxon>Pucciniomycetes</taxon>
        <taxon>Pucciniales</taxon>
        <taxon>Sphaerophragmiaceae</taxon>
        <taxon>Austropuccinia</taxon>
    </lineage>
</organism>
<reference evidence="2" key="1">
    <citation type="submission" date="2021-03" db="EMBL/GenBank/DDBJ databases">
        <title>Draft genome sequence of rust myrtle Austropuccinia psidii MF-1, a brazilian biotype.</title>
        <authorList>
            <person name="Quecine M.C."/>
            <person name="Pachon D.M.R."/>
            <person name="Bonatelli M.L."/>
            <person name="Correr F.H."/>
            <person name="Franceschini L.M."/>
            <person name="Leite T.F."/>
            <person name="Margarido G.R.A."/>
            <person name="Almeida C.A."/>
            <person name="Ferrarezi J.A."/>
            <person name="Labate C.A."/>
        </authorList>
    </citation>
    <scope>NUCLEOTIDE SEQUENCE</scope>
    <source>
        <strain evidence="2">MF-1</strain>
    </source>
</reference>
<sequence>MTNACDACQQAHKKCLFVVQPFRPRRPCKDSFVVDNDESIPEQECTPGPQTSRWKRFWTISPVPSSIDLSTPPPRPPSNGHFTPRLEQSDYPADEGWQWQEDIQAWANRHHVLSPMGFKCQICLVSKLWQPTPGPSGTQWLEDLFRSKQAEFHLISTFNSSELTVPPFVEPSQKDEPPIPGLSPSSKPHEDVPTCEPEPEVALTQSIEEPFGKSQFFLTFPLANSTPLHYHHQRYAHWIPPSLPVPQRTPLPPPLIPRMMLARNLLTYHRP</sequence>